<protein>
    <recommendedName>
        <fullName evidence="3">WXG100 family type VII secretion target</fullName>
    </recommendedName>
</protein>
<keyword evidence="2" id="KW-1185">Reference proteome</keyword>
<sequence>MAEHAELLRLANEKELLADRFDGYVKNLTTLFDQIKTESVHGERTWTGPAAQRFDHDVV</sequence>
<organism evidence="1 2">
    <name type="scientific">Streptosporangium vulgare</name>
    <dbReference type="NCBI Taxonomy" id="46190"/>
    <lineage>
        <taxon>Bacteria</taxon>
        <taxon>Bacillati</taxon>
        <taxon>Actinomycetota</taxon>
        <taxon>Actinomycetes</taxon>
        <taxon>Streptosporangiales</taxon>
        <taxon>Streptosporangiaceae</taxon>
        <taxon>Streptosporangium</taxon>
    </lineage>
</organism>
<evidence type="ECO:0000313" key="2">
    <source>
        <dbReference type="Proteomes" id="UP001589610"/>
    </source>
</evidence>
<comment type="caution">
    <text evidence="1">The sequence shown here is derived from an EMBL/GenBank/DDBJ whole genome shotgun (WGS) entry which is preliminary data.</text>
</comment>
<proteinExistence type="predicted"/>
<evidence type="ECO:0008006" key="3">
    <source>
        <dbReference type="Google" id="ProtNLM"/>
    </source>
</evidence>
<gene>
    <name evidence="1" type="ORF">ACFFRH_01140</name>
</gene>
<dbReference type="RefSeq" id="WP_344743317.1">
    <property type="nucleotide sequence ID" value="NZ_BAAAWW010000022.1"/>
</dbReference>
<evidence type="ECO:0000313" key="1">
    <source>
        <dbReference type="EMBL" id="MFB9674076.1"/>
    </source>
</evidence>
<reference evidence="1 2" key="1">
    <citation type="submission" date="2024-09" db="EMBL/GenBank/DDBJ databases">
        <authorList>
            <person name="Sun Q."/>
            <person name="Mori K."/>
        </authorList>
    </citation>
    <scope>NUCLEOTIDE SEQUENCE [LARGE SCALE GENOMIC DNA]</scope>
    <source>
        <strain evidence="1 2">JCM 3028</strain>
    </source>
</reference>
<dbReference type="EMBL" id="JBHMBS010000001">
    <property type="protein sequence ID" value="MFB9674076.1"/>
    <property type="molecule type" value="Genomic_DNA"/>
</dbReference>
<name>A0ABV5T4R9_9ACTN</name>
<dbReference type="Proteomes" id="UP001589610">
    <property type="component" value="Unassembled WGS sequence"/>
</dbReference>
<accession>A0ABV5T4R9</accession>